<reference evidence="1 2" key="1">
    <citation type="journal article" date="2019" name="Nature">
        <title>A new antibiotic selectively kills Gram-negative pathogens.</title>
        <authorList>
            <person name="Imai Y."/>
            <person name="Meyer K.J."/>
            <person name="Iinishi A."/>
            <person name="Favre-Godal Q."/>
            <person name="Green R."/>
            <person name="Manuse S."/>
            <person name="Caboni M."/>
            <person name="Mori M."/>
            <person name="Niles S."/>
            <person name="Ghiglieri M."/>
            <person name="Honrao C."/>
            <person name="Ma X."/>
            <person name="Guo J.J."/>
            <person name="Makriyannis A."/>
            <person name="Linares-Otoya L."/>
            <person name="Boehringer N."/>
            <person name="Wuisan Z.G."/>
            <person name="Kaur H."/>
            <person name="Wu R."/>
            <person name="Mateus A."/>
            <person name="Typas A."/>
            <person name="Savitski M.M."/>
            <person name="Espinoza J.L."/>
            <person name="O'Rourke A."/>
            <person name="Nelson K.E."/>
            <person name="Hiller S."/>
            <person name="Noinaj N."/>
            <person name="Schaeberle T.F."/>
            <person name="D'Onofrio A."/>
            <person name="Lewis K."/>
        </authorList>
    </citation>
    <scope>NUCLEOTIDE SEQUENCE [LARGE SCALE GENOMIC DNA]</scope>
    <source>
        <strain evidence="1 2">HGB 1456</strain>
    </source>
</reference>
<accession>A0A7C9GML2</accession>
<sequence>MINSQRLDEASRRDEARKLLANSVDLGDKKKNDKIEQSEAHTFEEIAIERHARCSRQTKQCVR</sequence>
<evidence type="ECO:0000313" key="1">
    <source>
        <dbReference type="EMBL" id="MQL50674.1"/>
    </source>
</evidence>
<organism evidence="1 2">
    <name type="scientific">Photorhabdus khanii</name>
    <dbReference type="NCBI Taxonomy" id="1004150"/>
    <lineage>
        <taxon>Bacteria</taxon>
        <taxon>Pseudomonadati</taxon>
        <taxon>Pseudomonadota</taxon>
        <taxon>Gammaproteobacteria</taxon>
        <taxon>Enterobacterales</taxon>
        <taxon>Morganellaceae</taxon>
        <taxon>Photorhabdus</taxon>
    </lineage>
</organism>
<name>A0A7C9GML2_9GAMM</name>
<protein>
    <submittedName>
        <fullName evidence="1">Uncharacterized protein</fullName>
    </submittedName>
</protein>
<proteinExistence type="predicted"/>
<dbReference type="EMBL" id="WHZZ01000022">
    <property type="protein sequence ID" value="MQL50674.1"/>
    <property type="molecule type" value="Genomic_DNA"/>
</dbReference>
<dbReference type="AlphaFoldDB" id="A0A7C9GML2"/>
<comment type="caution">
    <text evidence="1">The sequence shown here is derived from an EMBL/GenBank/DDBJ whole genome shotgun (WGS) entry which is preliminary data.</text>
</comment>
<dbReference type="Proteomes" id="UP000481739">
    <property type="component" value="Unassembled WGS sequence"/>
</dbReference>
<gene>
    <name evidence="1" type="ORF">GEA64_23165</name>
</gene>
<evidence type="ECO:0000313" key="2">
    <source>
        <dbReference type="Proteomes" id="UP000481739"/>
    </source>
</evidence>